<proteinExistence type="predicted"/>
<organism evidence="1 2">
    <name type="scientific">Dallia pectoralis</name>
    <name type="common">Alaska blackfish</name>
    <dbReference type="NCBI Taxonomy" id="75939"/>
    <lineage>
        <taxon>Eukaryota</taxon>
        <taxon>Metazoa</taxon>
        <taxon>Chordata</taxon>
        <taxon>Craniata</taxon>
        <taxon>Vertebrata</taxon>
        <taxon>Euteleostomi</taxon>
        <taxon>Actinopterygii</taxon>
        <taxon>Neopterygii</taxon>
        <taxon>Teleostei</taxon>
        <taxon>Protacanthopterygii</taxon>
        <taxon>Esociformes</taxon>
        <taxon>Umbridae</taxon>
        <taxon>Dallia</taxon>
    </lineage>
</organism>
<dbReference type="EMBL" id="CM055760">
    <property type="protein sequence ID" value="KAJ7986958.1"/>
    <property type="molecule type" value="Genomic_DNA"/>
</dbReference>
<dbReference type="Proteomes" id="UP001157502">
    <property type="component" value="Chromosome 33"/>
</dbReference>
<sequence>MGTVVADARVVSFLFRTISNCRDHTSPIRRPPSRLALVCYPLHSCVGRSLDRPKAALAPPVKTLRSRTTRSPSGRPKNKARRAVTQSPTVPVDFPFTALSLAWASMETQTASPGAFPRGPRPQTSPQPL</sequence>
<comment type="caution">
    <text evidence="1">The sequence shown here is derived from an EMBL/GenBank/DDBJ whole genome shotgun (WGS) entry which is preliminary data.</text>
</comment>
<evidence type="ECO:0000313" key="1">
    <source>
        <dbReference type="EMBL" id="KAJ7986958.1"/>
    </source>
</evidence>
<gene>
    <name evidence="1" type="ORF">DPEC_G00333770</name>
</gene>
<name>A0ACC2F6I2_DALPE</name>
<keyword evidence="2" id="KW-1185">Reference proteome</keyword>
<reference evidence="1" key="1">
    <citation type="submission" date="2021-05" db="EMBL/GenBank/DDBJ databases">
        <authorList>
            <person name="Pan Q."/>
            <person name="Jouanno E."/>
            <person name="Zahm M."/>
            <person name="Klopp C."/>
            <person name="Cabau C."/>
            <person name="Louis A."/>
            <person name="Berthelot C."/>
            <person name="Parey E."/>
            <person name="Roest Crollius H."/>
            <person name="Montfort J."/>
            <person name="Robinson-Rechavi M."/>
            <person name="Bouchez O."/>
            <person name="Lampietro C."/>
            <person name="Lopez Roques C."/>
            <person name="Donnadieu C."/>
            <person name="Postlethwait J."/>
            <person name="Bobe J."/>
            <person name="Dillon D."/>
            <person name="Chandos A."/>
            <person name="von Hippel F."/>
            <person name="Guiguen Y."/>
        </authorList>
    </citation>
    <scope>NUCLEOTIDE SEQUENCE</scope>
    <source>
        <strain evidence="1">YG-Jan2019</strain>
    </source>
</reference>
<accession>A0ACC2F6I2</accession>
<evidence type="ECO:0000313" key="2">
    <source>
        <dbReference type="Proteomes" id="UP001157502"/>
    </source>
</evidence>
<protein>
    <submittedName>
        <fullName evidence="1">Uncharacterized protein</fullName>
    </submittedName>
</protein>